<keyword evidence="4" id="KW-1185">Reference proteome</keyword>
<name>U6L5L4_EIMTE</name>
<feature type="region of interest" description="Disordered" evidence="1">
    <location>
        <begin position="284"/>
        <end position="309"/>
    </location>
</feature>
<dbReference type="OrthoDB" id="349035at2759"/>
<evidence type="ECO:0000256" key="1">
    <source>
        <dbReference type="SAM" id="MobiDB-lite"/>
    </source>
</evidence>
<feature type="transmembrane region" description="Helical" evidence="2">
    <location>
        <begin position="721"/>
        <end position="741"/>
    </location>
</feature>
<reference evidence="3" key="2">
    <citation type="submission" date="2013-10" db="EMBL/GenBank/DDBJ databases">
        <authorList>
            <person name="Aslett M."/>
        </authorList>
    </citation>
    <scope>NUCLEOTIDE SEQUENCE [LARGE SCALE GENOMIC DNA]</scope>
    <source>
        <strain evidence="3">Houghton</strain>
    </source>
</reference>
<feature type="compositionally biased region" description="Basic and acidic residues" evidence="1">
    <location>
        <begin position="1620"/>
        <end position="1643"/>
    </location>
</feature>
<evidence type="ECO:0000313" key="3">
    <source>
        <dbReference type="EMBL" id="CDJ43080.1"/>
    </source>
</evidence>
<reference evidence="3" key="1">
    <citation type="submission" date="2013-10" db="EMBL/GenBank/DDBJ databases">
        <title>Genomic analysis of the causative agents of coccidiosis in chickens.</title>
        <authorList>
            <person name="Reid A.J."/>
            <person name="Blake D."/>
            <person name="Billington K."/>
            <person name="Browne H."/>
            <person name="Dunn M."/>
            <person name="Hung S."/>
            <person name="Kawahara F."/>
            <person name="Miranda-Saavedra D."/>
            <person name="Mourier T."/>
            <person name="Nagra H."/>
            <person name="Otto T.D."/>
            <person name="Rawlings N."/>
            <person name="Sanchez A."/>
            <person name="Sanders M."/>
            <person name="Subramaniam C."/>
            <person name="Tay Y."/>
            <person name="Dear P."/>
            <person name="Doerig C."/>
            <person name="Gruber A."/>
            <person name="Parkinson J."/>
            <person name="Shirley M."/>
            <person name="Wan K.L."/>
            <person name="Berriman M."/>
            <person name="Tomley F."/>
            <person name="Pain A."/>
        </authorList>
    </citation>
    <scope>NUCLEOTIDE SEQUENCE [LARGE SCALE GENOMIC DNA]</scope>
    <source>
        <strain evidence="3">Houghton</strain>
    </source>
</reference>
<dbReference type="PANTHER" id="PTHR16189">
    <property type="entry name" value="TRANSMEMBRANE PROTEIN 104-RELATED"/>
    <property type="match status" value="1"/>
</dbReference>
<feature type="compositionally biased region" description="Basic and acidic residues" evidence="1">
    <location>
        <begin position="247"/>
        <end position="257"/>
    </location>
</feature>
<keyword evidence="2" id="KW-1133">Transmembrane helix</keyword>
<feature type="compositionally biased region" description="Basic and acidic residues" evidence="1">
    <location>
        <begin position="1340"/>
        <end position="1361"/>
    </location>
</feature>
<gene>
    <name evidence="3" type="ORF">ETH_00009095</name>
</gene>
<feature type="transmembrane region" description="Helical" evidence="2">
    <location>
        <begin position="525"/>
        <end position="544"/>
    </location>
</feature>
<feature type="compositionally biased region" description="Low complexity" evidence="1">
    <location>
        <begin position="942"/>
        <end position="951"/>
    </location>
</feature>
<dbReference type="PANTHER" id="PTHR16189:SF3">
    <property type="entry name" value="AMINO ACID TRANSPORTER TRANSMEMBRANE DOMAIN-CONTAINING PROTEIN"/>
    <property type="match status" value="1"/>
</dbReference>
<evidence type="ECO:0000256" key="2">
    <source>
        <dbReference type="SAM" id="Phobius"/>
    </source>
</evidence>
<dbReference type="Proteomes" id="UP000030747">
    <property type="component" value="Unassembled WGS sequence"/>
</dbReference>
<accession>U6L5L4</accession>
<feature type="compositionally biased region" description="Low complexity" evidence="1">
    <location>
        <begin position="1650"/>
        <end position="1670"/>
    </location>
</feature>
<feature type="compositionally biased region" description="Low complexity" evidence="1">
    <location>
        <begin position="1057"/>
        <end position="1068"/>
    </location>
</feature>
<feature type="compositionally biased region" description="Basic residues" evidence="1">
    <location>
        <begin position="1583"/>
        <end position="1595"/>
    </location>
</feature>
<feature type="region of interest" description="Disordered" evidence="1">
    <location>
        <begin position="1057"/>
        <end position="1091"/>
    </location>
</feature>
<feature type="transmembrane region" description="Helical" evidence="2">
    <location>
        <begin position="151"/>
        <end position="170"/>
    </location>
</feature>
<feature type="transmembrane region" description="Helical" evidence="2">
    <location>
        <begin position="675"/>
        <end position="701"/>
    </location>
</feature>
<keyword evidence="2" id="KW-0812">Transmembrane</keyword>
<dbReference type="EMBL" id="HG675750">
    <property type="protein sequence ID" value="CDJ43080.1"/>
    <property type="molecule type" value="Genomic_DNA"/>
</dbReference>
<feature type="transmembrane region" description="Helical" evidence="2">
    <location>
        <begin position="344"/>
        <end position="366"/>
    </location>
</feature>
<feature type="transmembrane region" description="Helical" evidence="2">
    <location>
        <begin position="182"/>
        <end position="203"/>
    </location>
</feature>
<feature type="compositionally biased region" description="Low complexity" evidence="1">
    <location>
        <begin position="47"/>
        <end position="56"/>
    </location>
</feature>
<dbReference type="RefSeq" id="XP_013233830.1">
    <property type="nucleotide sequence ID" value="XM_013378376.1"/>
</dbReference>
<feature type="transmembrane region" description="Helical" evidence="2">
    <location>
        <begin position="1751"/>
        <end position="1774"/>
    </location>
</feature>
<feature type="region of interest" description="Disordered" evidence="1">
    <location>
        <begin position="1521"/>
        <end position="1675"/>
    </location>
</feature>
<feature type="transmembrane region" description="Helical" evidence="2">
    <location>
        <begin position="1727"/>
        <end position="1745"/>
    </location>
</feature>
<sequence length="1786" mass="184827">MASNAATEAPQGSKRSSLSPERGPRPTRRSIRFSDEVEAGRGGPPGAAGAPGSSGAETPSHRAAPKSGPLHRRGRSGIMSWLFGAFSTNTGGQMPVQDDGGGPGGPSSSLRGAASLFSIKRISGMHRGGPPVFERKRRRHKTVLWKYKKTIGVFASFVFICNHIIASGLMSMPSLVRTAGPGAASLSIYLFCFLSSACALLLLKSMTLIEGNAGFNERYEYSAILRYFLMLQPPLSVSASTAALQHSDSRASDDKDQQQLPQNAHHMGPLERLDGALCKAMGLAPTESPPGEPDDPAEIKERQGSGTAPPFLRGLGELLGDLRLIPHRLSSLVRGLNRSSLSQAIAFLLYVNSFLGASSAALLVAYCVDALLLRVLGWTVFVPVVPYGGDSLLANLQQLSSNFGDLFSLSMWPLREFVVLLWRFKHFLFDSAADAAAYTADSLNEWDILPNYSPFVFVTSREQLEEIFSGTCTSTCAEIGNAAAAAASCVPCLNYVGVSLGYLLTAVAGLRLAASDLEDTMNLQFISFFAVVAASFNVCLAALFRITGSGWDWASQTSAAGTPAAAAAAALTTAVASANAALDSNAPMIYGSPPAAAAAATAAPAALAAPTPSASTAAAGAGGGKGTLLPFLHSIFGGFAARTAIPSMVDAFGFSSSLPSWANEVRDEVSISGTVWLSSLFSASFFFIFGSLCASAFVGAAESSNALASLMLGTSGGHLPLFAATFVCLFHVAALLPNIVLSQIGSRYDLLNMAICLDKKSAFTTASTVPWMLYWLLAYQPLFAHPASVLGLTTGLFLNFFIPTLTFIYASFSWELFNKAHQADAAAATGASENREDAADGSSAAAGDWTGGLVSQGSMHLREGHSKPAGAQHHRGAGLAAVSGAVAGAGGARTREMQRQLHQWLEEFARRAPDSDVAQLLQRQTDSDESVLDRDGGRKSEAAAAPVATAALLRRGSLACRPRQSRTSLMQSSDSSPSQDDRDAFGSPRGSMPLMRGASSPSLSAYSSPPPETGLASPIALDSAAAPDAEPVTPEAIASLWSRSAWCSSGESFEAPTAAEAARTTAARKTADRADGTRAAASKRTLAPPPAAVVTKKASAAVVVELPYDSTAASATSLGLVDPPDSSERAPSTVVSGARLDRRKQELQGKQQQKHVEGPVAEAAVFQRSRKRAPAVGRPQRGPGGNWQRPESAAAANVSSPKQVDHAEADVLADHSETDFRPLPNTQAGLAAPAASVVAGHAGGGSGEENEPQKQQLERPASPASDPSEATSSEAASTSEATAPRGNCEAVESRLICESVSGIKPKTCDSGTGSESICEQPEPVEKSSRRGVRGSSSSSRGDRHSPEVKSSDGPPEGRDTDGTSPSACIPSDKESPTLAGSADVRTPRAVRGSLQEDRGPPSTAPPPASDGVAAIAAVVVAAAVDETPAIASASAVAETAAAAAADGTCLVAAPASPGGAGGLRWRSRPKAIKPAGIRGPICSTLEELQSKGAQLAECVQIRDCVREKAAAAEALANLTQAAGETQATESPKTEDASTSTPAETTEATATTAEGPSAEGESSAEAAAAPAQAAADTASTSFSRTRKRVLTARRRASAPQCSPTAEVLPKVASTPSAPKSPSEDSKQKTRPGEQGARLEGRTDATGDIEPEAAAGKAAAATAAETASGRASPKSSWSAWTTSGMRLVALSPTKLRGVAMRSRKRDSGVKAEPRVALFPILTSPRAERLAAFLLLLFIILCAFVAVAEDLADAILLTVSVLLHTWSLWCASTIHLYEWLTGLFSSIGS</sequence>
<proteinExistence type="predicted"/>
<feature type="compositionally biased region" description="Low complexity" evidence="1">
    <location>
        <begin position="1260"/>
        <end position="1284"/>
    </location>
</feature>
<feature type="region of interest" description="Disordered" evidence="1">
    <location>
        <begin position="1"/>
        <end position="74"/>
    </location>
</feature>
<evidence type="ECO:0008006" key="5">
    <source>
        <dbReference type="Google" id="ProtNLM"/>
    </source>
</evidence>
<dbReference type="OMA" id="QWLEEFA"/>
<dbReference type="VEuPathDB" id="ToxoDB:ETH2_1008200"/>
<feature type="compositionally biased region" description="Low complexity" evidence="1">
    <location>
        <begin position="1536"/>
        <end position="1580"/>
    </location>
</feature>
<dbReference type="VEuPathDB" id="ToxoDB:ETH_00009095"/>
<feature type="compositionally biased region" description="Basic and acidic residues" evidence="1">
    <location>
        <begin position="931"/>
        <end position="941"/>
    </location>
</feature>
<feature type="region of interest" description="Disordered" evidence="1">
    <location>
        <begin position="242"/>
        <end position="261"/>
    </location>
</feature>
<feature type="region of interest" description="Disordered" evidence="1">
    <location>
        <begin position="916"/>
        <end position="1018"/>
    </location>
</feature>
<dbReference type="GeneID" id="25251020"/>
<protein>
    <recommendedName>
        <fullName evidence="5">Amino acid transporter transmembrane domain-containing protein</fullName>
    </recommendedName>
</protein>
<feature type="transmembrane region" description="Helical" evidence="2">
    <location>
        <begin position="493"/>
        <end position="513"/>
    </location>
</feature>
<evidence type="ECO:0000313" key="4">
    <source>
        <dbReference type="Proteomes" id="UP000030747"/>
    </source>
</evidence>
<keyword evidence="2" id="KW-0472">Membrane</keyword>
<feature type="region of interest" description="Disordered" evidence="1">
    <location>
        <begin position="1117"/>
        <end position="1409"/>
    </location>
</feature>
<feature type="transmembrane region" description="Helical" evidence="2">
    <location>
        <begin position="789"/>
        <end position="812"/>
    </location>
</feature>
<feature type="compositionally biased region" description="Basic and acidic residues" evidence="1">
    <location>
        <begin position="1203"/>
        <end position="1220"/>
    </location>
</feature>
<feature type="compositionally biased region" description="Low complexity" evidence="1">
    <location>
        <begin position="1228"/>
        <end position="1240"/>
    </location>
</feature>
<organism evidence="3 4">
    <name type="scientific">Eimeria tenella</name>
    <name type="common">Coccidian parasite</name>
    <dbReference type="NCBI Taxonomy" id="5802"/>
    <lineage>
        <taxon>Eukaryota</taxon>
        <taxon>Sar</taxon>
        <taxon>Alveolata</taxon>
        <taxon>Apicomplexa</taxon>
        <taxon>Conoidasida</taxon>
        <taxon>Coccidia</taxon>
        <taxon>Eucoccidiorida</taxon>
        <taxon>Eimeriorina</taxon>
        <taxon>Eimeriidae</taxon>
        <taxon>Eimeria</taxon>
    </lineage>
</organism>